<dbReference type="PROSITE" id="PS50110">
    <property type="entry name" value="RESPONSE_REGULATORY"/>
    <property type="match status" value="1"/>
</dbReference>
<dbReference type="EMBL" id="JADKGY010000008">
    <property type="protein sequence ID" value="MBK9982825.1"/>
    <property type="molecule type" value="Genomic_DNA"/>
</dbReference>
<dbReference type="SUPFAM" id="SSF52172">
    <property type="entry name" value="CheY-like"/>
    <property type="match status" value="1"/>
</dbReference>
<evidence type="ECO:0000259" key="4">
    <source>
        <dbReference type="PROSITE" id="PS50043"/>
    </source>
</evidence>
<evidence type="ECO:0000256" key="3">
    <source>
        <dbReference type="PROSITE-ProRule" id="PRU00169"/>
    </source>
</evidence>
<evidence type="ECO:0000256" key="2">
    <source>
        <dbReference type="ARBA" id="ARBA00023125"/>
    </source>
</evidence>
<dbReference type="CDD" id="cd17535">
    <property type="entry name" value="REC_NarL-like"/>
    <property type="match status" value="1"/>
</dbReference>
<dbReference type="PROSITE" id="PS50043">
    <property type="entry name" value="HTH_LUXR_2"/>
    <property type="match status" value="1"/>
</dbReference>
<dbReference type="PRINTS" id="PR00038">
    <property type="entry name" value="HTHLUXR"/>
</dbReference>
<evidence type="ECO:0000313" key="7">
    <source>
        <dbReference type="Proteomes" id="UP000808337"/>
    </source>
</evidence>
<dbReference type="PROSITE" id="PS00622">
    <property type="entry name" value="HTH_LUXR_1"/>
    <property type="match status" value="1"/>
</dbReference>
<evidence type="ECO:0000256" key="1">
    <source>
        <dbReference type="ARBA" id="ARBA00022553"/>
    </source>
</evidence>
<dbReference type="Pfam" id="PF00196">
    <property type="entry name" value="GerE"/>
    <property type="match status" value="1"/>
</dbReference>
<evidence type="ECO:0000259" key="5">
    <source>
        <dbReference type="PROSITE" id="PS50110"/>
    </source>
</evidence>
<dbReference type="InterPro" id="IPR000792">
    <property type="entry name" value="Tscrpt_reg_LuxR_C"/>
</dbReference>
<evidence type="ECO:0000313" key="6">
    <source>
        <dbReference type="EMBL" id="MBK9982825.1"/>
    </source>
</evidence>
<feature type="domain" description="HTH luxR-type" evidence="4">
    <location>
        <begin position="144"/>
        <end position="209"/>
    </location>
</feature>
<comment type="caution">
    <text evidence="6">The sequence shown here is derived from an EMBL/GenBank/DDBJ whole genome shotgun (WGS) entry which is preliminary data.</text>
</comment>
<proteinExistence type="predicted"/>
<dbReference type="Proteomes" id="UP000808337">
    <property type="component" value="Unassembled WGS sequence"/>
</dbReference>
<dbReference type="InterPro" id="IPR039420">
    <property type="entry name" value="WalR-like"/>
</dbReference>
<dbReference type="SMART" id="SM00421">
    <property type="entry name" value="HTH_LUXR"/>
    <property type="match status" value="1"/>
</dbReference>
<dbReference type="AlphaFoldDB" id="A0A9D7XP39"/>
<dbReference type="Gene3D" id="3.40.50.2300">
    <property type="match status" value="1"/>
</dbReference>
<dbReference type="InterPro" id="IPR058245">
    <property type="entry name" value="NreC/VraR/RcsB-like_REC"/>
</dbReference>
<dbReference type="InterPro" id="IPR001789">
    <property type="entry name" value="Sig_transdc_resp-reg_receiver"/>
</dbReference>
<feature type="domain" description="Response regulatory" evidence="5">
    <location>
        <begin position="4"/>
        <end position="120"/>
    </location>
</feature>
<keyword evidence="1 3" id="KW-0597">Phosphoprotein</keyword>
<dbReference type="GO" id="GO:0000160">
    <property type="term" value="P:phosphorelay signal transduction system"/>
    <property type="evidence" value="ECO:0007669"/>
    <property type="project" value="InterPro"/>
</dbReference>
<dbReference type="SUPFAM" id="SSF46894">
    <property type="entry name" value="C-terminal effector domain of the bipartite response regulators"/>
    <property type="match status" value="1"/>
</dbReference>
<dbReference type="SMART" id="SM00448">
    <property type="entry name" value="REC"/>
    <property type="match status" value="1"/>
</dbReference>
<gene>
    <name evidence="6" type="ORF">IPP15_10460</name>
</gene>
<protein>
    <submittedName>
        <fullName evidence="6">Response regulator transcription factor</fullName>
    </submittedName>
</protein>
<accession>A0A9D7XP39</accession>
<name>A0A9D7XP39_9BACT</name>
<dbReference type="PANTHER" id="PTHR43214">
    <property type="entry name" value="TWO-COMPONENT RESPONSE REGULATOR"/>
    <property type="match status" value="1"/>
</dbReference>
<dbReference type="InterPro" id="IPR011006">
    <property type="entry name" value="CheY-like_superfamily"/>
</dbReference>
<sequence>MAIGIVIYEDNIFLRNSIADLIKSSAGFELKGAYENCDHVSLDMETLKPEVVLMDIEMAGTNGLQGLRIIKKKYPHIHVIMLTVFEDNDSVFEAIRAGASGYLLKKTPHEKIHDAILDVLNGGAPMTSSIARKVLDLFPKTPSRSEELDKLAPREQEVLNLLVTGHSYKMIAEKCGITLETVRSHIKHIYEKLQVHSATEAGSKVFPDRKY</sequence>
<keyword evidence="2" id="KW-0238">DNA-binding</keyword>
<reference evidence="6 7" key="1">
    <citation type="submission" date="2020-10" db="EMBL/GenBank/DDBJ databases">
        <title>Connecting structure to function with the recovery of over 1000 high-quality activated sludge metagenome-assembled genomes encoding full-length rRNA genes using long-read sequencing.</title>
        <authorList>
            <person name="Singleton C.M."/>
            <person name="Petriglieri F."/>
            <person name="Kristensen J.M."/>
            <person name="Kirkegaard R.H."/>
            <person name="Michaelsen T.Y."/>
            <person name="Andersen M.H."/>
            <person name="Karst S.M."/>
            <person name="Dueholm M.S."/>
            <person name="Nielsen P.H."/>
            <person name="Albertsen M."/>
        </authorList>
    </citation>
    <scope>NUCLEOTIDE SEQUENCE [LARGE SCALE GENOMIC DNA]</scope>
    <source>
        <strain evidence="6">Ribe_18-Q3-R11-54_MAXAC.273</strain>
    </source>
</reference>
<dbReference type="GO" id="GO:0003677">
    <property type="term" value="F:DNA binding"/>
    <property type="evidence" value="ECO:0007669"/>
    <property type="project" value="UniProtKB-KW"/>
</dbReference>
<dbReference type="CDD" id="cd06170">
    <property type="entry name" value="LuxR_C_like"/>
    <property type="match status" value="1"/>
</dbReference>
<dbReference type="InterPro" id="IPR016032">
    <property type="entry name" value="Sig_transdc_resp-reg_C-effctor"/>
</dbReference>
<dbReference type="Pfam" id="PF00072">
    <property type="entry name" value="Response_reg"/>
    <property type="match status" value="1"/>
</dbReference>
<dbReference type="GO" id="GO:0006355">
    <property type="term" value="P:regulation of DNA-templated transcription"/>
    <property type="evidence" value="ECO:0007669"/>
    <property type="project" value="InterPro"/>
</dbReference>
<organism evidence="6 7">
    <name type="scientific">Candidatus Opimibacter skivensis</name>
    <dbReference type="NCBI Taxonomy" id="2982028"/>
    <lineage>
        <taxon>Bacteria</taxon>
        <taxon>Pseudomonadati</taxon>
        <taxon>Bacteroidota</taxon>
        <taxon>Saprospiria</taxon>
        <taxon>Saprospirales</taxon>
        <taxon>Saprospiraceae</taxon>
        <taxon>Candidatus Opimibacter</taxon>
    </lineage>
</organism>
<feature type="modified residue" description="4-aspartylphosphate" evidence="3">
    <location>
        <position position="55"/>
    </location>
</feature>